<evidence type="ECO:0000256" key="2">
    <source>
        <dbReference type="ARBA" id="ARBA00023015"/>
    </source>
</evidence>
<dbReference type="GO" id="GO:0000976">
    <property type="term" value="F:transcription cis-regulatory region binding"/>
    <property type="evidence" value="ECO:0007669"/>
    <property type="project" value="TreeGrafter"/>
</dbReference>
<dbReference type="PROSITE" id="PS50949">
    <property type="entry name" value="HTH_GNTR"/>
    <property type="match status" value="1"/>
</dbReference>
<evidence type="ECO:0000256" key="4">
    <source>
        <dbReference type="ARBA" id="ARBA00023163"/>
    </source>
</evidence>
<keyword evidence="2" id="KW-0805">Transcription regulation</keyword>
<dbReference type="InterPro" id="IPR036390">
    <property type="entry name" value="WH_DNA-bd_sf"/>
</dbReference>
<evidence type="ECO:0000259" key="5">
    <source>
        <dbReference type="PROSITE" id="PS50949"/>
    </source>
</evidence>
<keyword evidence="1" id="KW-0678">Repressor</keyword>
<dbReference type="OrthoDB" id="9813468at2"/>
<dbReference type="Proteomes" id="UP000219573">
    <property type="component" value="Unassembled WGS sequence"/>
</dbReference>
<dbReference type="InterPro" id="IPR046335">
    <property type="entry name" value="LacI/GalR-like_sensor"/>
</dbReference>
<name>A0A285ICR5_9FIRM</name>
<keyword evidence="7" id="KW-1185">Reference proteome</keyword>
<dbReference type="EMBL" id="OBDZ01000036">
    <property type="protein sequence ID" value="SNY44836.1"/>
    <property type="molecule type" value="Genomic_DNA"/>
</dbReference>
<dbReference type="FunFam" id="1.10.10.10:FF:000079">
    <property type="entry name" value="GntR family transcriptional regulator"/>
    <property type="match status" value="1"/>
</dbReference>
<dbReference type="InterPro" id="IPR000524">
    <property type="entry name" value="Tscrpt_reg_HTH_GntR"/>
</dbReference>
<dbReference type="Gene3D" id="3.40.50.2300">
    <property type="match status" value="2"/>
</dbReference>
<dbReference type="GO" id="GO:0003700">
    <property type="term" value="F:DNA-binding transcription factor activity"/>
    <property type="evidence" value="ECO:0007669"/>
    <property type="project" value="InterPro"/>
</dbReference>
<feature type="domain" description="HTH gntR-type" evidence="5">
    <location>
        <begin position="9"/>
        <end position="77"/>
    </location>
</feature>
<dbReference type="SUPFAM" id="SSF53822">
    <property type="entry name" value="Periplasmic binding protein-like I"/>
    <property type="match status" value="1"/>
</dbReference>
<dbReference type="Gene3D" id="1.10.10.10">
    <property type="entry name" value="Winged helix-like DNA-binding domain superfamily/Winged helix DNA-binding domain"/>
    <property type="match status" value="1"/>
</dbReference>
<dbReference type="Pfam" id="PF00392">
    <property type="entry name" value="GntR"/>
    <property type="match status" value="1"/>
</dbReference>
<dbReference type="InterPro" id="IPR028082">
    <property type="entry name" value="Peripla_BP_I"/>
</dbReference>
<dbReference type="AlphaFoldDB" id="A0A285ICR5"/>
<dbReference type="SUPFAM" id="SSF46785">
    <property type="entry name" value="Winged helix' DNA-binding domain"/>
    <property type="match status" value="1"/>
</dbReference>
<gene>
    <name evidence="6" type="ORF">SAMN06265827_1362</name>
</gene>
<dbReference type="PANTHER" id="PTHR30146:SF148">
    <property type="entry name" value="HTH-TYPE TRANSCRIPTIONAL REPRESSOR PURR-RELATED"/>
    <property type="match status" value="1"/>
</dbReference>
<accession>A0A285ICR5</accession>
<dbReference type="PANTHER" id="PTHR30146">
    <property type="entry name" value="LACI-RELATED TRANSCRIPTIONAL REPRESSOR"/>
    <property type="match status" value="1"/>
</dbReference>
<evidence type="ECO:0000256" key="3">
    <source>
        <dbReference type="ARBA" id="ARBA00023125"/>
    </source>
</evidence>
<evidence type="ECO:0000256" key="1">
    <source>
        <dbReference type="ARBA" id="ARBA00022491"/>
    </source>
</evidence>
<organism evidence="6 7">
    <name type="scientific">Orenia metallireducens</name>
    <dbReference type="NCBI Taxonomy" id="1413210"/>
    <lineage>
        <taxon>Bacteria</taxon>
        <taxon>Bacillati</taxon>
        <taxon>Bacillota</taxon>
        <taxon>Clostridia</taxon>
        <taxon>Halanaerobiales</taxon>
        <taxon>Halobacteroidaceae</taxon>
        <taxon>Orenia</taxon>
    </lineage>
</organism>
<evidence type="ECO:0000313" key="6">
    <source>
        <dbReference type="EMBL" id="SNY44836.1"/>
    </source>
</evidence>
<sequence length="370" mass="42490">MIIMNVNGLPKYIQVKNNIEELIHSGKIKPRDKLPTESDLCEEYGVSRHTVRKALDILEQDGLVYKKQGLGTFCSENRKQKTYNIGFISISLHDYIFADILSGIDSILHENGYQIILGNSKDDQNREREILNEFLKKDVDGLIIEPAKSGYNYPNIGLLERFVDNKIPVVIIDSNFENDKFNYITVNDQQGGYLATKYFIDKGHTNIAIIYKGLHKPSINRFKGYEQALKENSIPVYNDYVKKYYVSEFENPKKFKEEIRSLAIELIKAKTPPTAIFCFNDQIAILLKEILDDLNYKIPEDISIIGFDDSKLVRLRHISITSVTHPKIKAGQKAGEIILDKINDEVSDLNENVIFNPKIIERNSVKELRE</sequence>
<keyword evidence="3" id="KW-0238">DNA-binding</keyword>
<dbReference type="SMART" id="SM00345">
    <property type="entry name" value="HTH_GNTR"/>
    <property type="match status" value="1"/>
</dbReference>
<keyword evidence="4" id="KW-0804">Transcription</keyword>
<dbReference type="CDD" id="cd01541">
    <property type="entry name" value="PBP1_AraR"/>
    <property type="match status" value="1"/>
</dbReference>
<protein>
    <submittedName>
        <fullName evidence="6">Transcriptional regulator, GntR family</fullName>
    </submittedName>
</protein>
<dbReference type="InterPro" id="IPR036388">
    <property type="entry name" value="WH-like_DNA-bd_sf"/>
</dbReference>
<dbReference type="InterPro" id="IPR033532">
    <property type="entry name" value="AraR_ligand_bind_dom"/>
</dbReference>
<reference evidence="7" key="1">
    <citation type="submission" date="2017-09" db="EMBL/GenBank/DDBJ databases">
        <authorList>
            <person name="Varghese N."/>
            <person name="Submissions S."/>
        </authorList>
    </citation>
    <scope>NUCLEOTIDE SEQUENCE [LARGE SCALE GENOMIC DNA]</scope>
    <source>
        <strain evidence="7">MSL47</strain>
    </source>
</reference>
<dbReference type="PRINTS" id="PR00035">
    <property type="entry name" value="HTHGNTR"/>
</dbReference>
<dbReference type="CDD" id="cd07377">
    <property type="entry name" value="WHTH_GntR"/>
    <property type="match status" value="1"/>
</dbReference>
<dbReference type="Pfam" id="PF13377">
    <property type="entry name" value="Peripla_BP_3"/>
    <property type="match status" value="1"/>
</dbReference>
<evidence type="ECO:0000313" key="7">
    <source>
        <dbReference type="Proteomes" id="UP000219573"/>
    </source>
</evidence>
<proteinExistence type="predicted"/>